<name>A0ABQ1MZ86_9BACT</name>
<proteinExistence type="inferred from homology"/>
<dbReference type="Proteomes" id="UP000636010">
    <property type="component" value="Unassembled WGS sequence"/>
</dbReference>
<evidence type="ECO:0000313" key="7">
    <source>
        <dbReference type="EMBL" id="GGC49364.1"/>
    </source>
</evidence>
<keyword evidence="8" id="KW-1185">Reference proteome</keyword>
<dbReference type="InterPro" id="IPR013249">
    <property type="entry name" value="RNA_pol_sigma70_r4_t2"/>
</dbReference>
<comment type="caution">
    <text evidence="7">The sequence shown here is derived from an EMBL/GenBank/DDBJ whole genome shotgun (WGS) entry which is preliminary data.</text>
</comment>
<dbReference type="InterPro" id="IPR014284">
    <property type="entry name" value="RNA_pol_sigma-70_dom"/>
</dbReference>
<accession>A0ABQ1MZ86</accession>
<evidence type="ECO:0000256" key="3">
    <source>
        <dbReference type="ARBA" id="ARBA00023082"/>
    </source>
</evidence>
<comment type="similarity">
    <text evidence="1">Belongs to the sigma-70 factor family. ECF subfamily.</text>
</comment>
<dbReference type="InterPro" id="IPR007627">
    <property type="entry name" value="RNA_pol_sigma70_r2"/>
</dbReference>
<dbReference type="InterPro" id="IPR039425">
    <property type="entry name" value="RNA_pol_sigma-70-like"/>
</dbReference>
<dbReference type="PANTHER" id="PTHR43133:SF46">
    <property type="entry name" value="RNA POLYMERASE SIGMA-70 FACTOR ECF SUBFAMILY"/>
    <property type="match status" value="1"/>
</dbReference>
<dbReference type="Gene3D" id="1.10.1740.10">
    <property type="match status" value="1"/>
</dbReference>
<dbReference type="GO" id="GO:0000428">
    <property type="term" value="C:DNA-directed RNA polymerase complex"/>
    <property type="evidence" value="ECO:0007669"/>
    <property type="project" value="UniProtKB-KW"/>
</dbReference>
<evidence type="ECO:0000259" key="5">
    <source>
        <dbReference type="Pfam" id="PF04542"/>
    </source>
</evidence>
<dbReference type="PANTHER" id="PTHR43133">
    <property type="entry name" value="RNA POLYMERASE ECF-TYPE SIGMA FACTO"/>
    <property type="match status" value="1"/>
</dbReference>
<dbReference type="SUPFAM" id="SSF88946">
    <property type="entry name" value="Sigma2 domain of RNA polymerase sigma factors"/>
    <property type="match status" value="1"/>
</dbReference>
<evidence type="ECO:0000259" key="6">
    <source>
        <dbReference type="Pfam" id="PF08281"/>
    </source>
</evidence>
<dbReference type="InterPro" id="IPR036388">
    <property type="entry name" value="WH-like_DNA-bd_sf"/>
</dbReference>
<keyword evidence="7" id="KW-0240">DNA-directed RNA polymerase</keyword>
<gene>
    <name evidence="7" type="ORF">GCM10011506_38730</name>
</gene>
<dbReference type="Pfam" id="PF04542">
    <property type="entry name" value="Sigma70_r2"/>
    <property type="match status" value="1"/>
</dbReference>
<dbReference type="RefSeq" id="WP_188466749.1">
    <property type="nucleotide sequence ID" value="NZ_BAABHU010000014.1"/>
</dbReference>
<sequence length="194" mass="22228">MERSDQELMRLLKLGNELALSLLYERYAPKVRSFLNSIRLENYADDAIQDTFLKVWYKREVLNEELSFHSYVFTIAKNYALKALNKQLRVELMDSLETASSIVDSSNSDSPLLIKELQELVAQSLHNLPEMPRKVYKMRREAGKSIQEISSLLGVSPSTVENHMNKALNQIKKDISPIFAIAAIVSLSDSFLRF</sequence>
<dbReference type="EMBL" id="BMEC01000014">
    <property type="protein sequence ID" value="GGC49364.1"/>
    <property type="molecule type" value="Genomic_DNA"/>
</dbReference>
<dbReference type="InterPro" id="IPR013324">
    <property type="entry name" value="RNA_pol_sigma_r3/r4-like"/>
</dbReference>
<evidence type="ECO:0000313" key="8">
    <source>
        <dbReference type="Proteomes" id="UP000636010"/>
    </source>
</evidence>
<dbReference type="InterPro" id="IPR013325">
    <property type="entry name" value="RNA_pol_sigma_r2"/>
</dbReference>
<protein>
    <submittedName>
        <fullName evidence="7">DNA-directed RNA polymerase sigma-70 factor</fullName>
    </submittedName>
</protein>
<evidence type="ECO:0000256" key="1">
    <source>
        <dbReference type="ARBA" id="ARBA00010641"/>
    </source>
</evidence>
<organism evidence="7 8">
    <name type="scientific">Marivirga lumbricoides</name>
    <dbReference type="NCBI Taxonomy" id="1046115"/>
    <lineage>
        <taxon>Bacteria</taxon>
        <taxon>Pseudomonadati</taxon>
        <taxon>Bacteroidota</taxon>
        <taxon>Cytophagia</taxon>
        <taxon>Cytophagales</taxon>
        <taxon>Marivirgaceae</taxon>
        <taxon>Marivirga</taxon>
    </lineage>
</organism>
<dbReference type="Pfam" id="PF08281">
    <property type="entry name" value="Sigma70_r4_2"/>
    <property type="match status" value="1"/>
</dbReference>
<dbReference type="Gene3D" id="1.10.10.10">
    <property type="entry name" value="Winged helix-like DNA-binding domain superfamily/Winged helix DNA-binding domain"/>
    <property type="match status" value="1"/>
</dbReference>
<dbReference type="SUPFAM" id="SSF88659">
    <property type="entry name" value="Sigma3 and sigma4 domains of RNA polymerase sigma factors"/>
    <property type="match status" value="1"/>
</dbReference>
<keyword evidence="3" id="KW-0731">Sigma factor</keyword>
<evidence type="ECO:0000256" key="2">
    <source>
        <dbReference type="ARBA" id="ARBA00023015"/>
    </source>
</evidence>
<evidence type="ECO:0000256" key="4">
    <source>
        <dbReference type="ARBA" id="ARBA00023163"/>
    </source>
</evidence>
<dbReference type="NCBIfam" id="TIGR02937">
    <property type="entry name" value="sigma70-ECF"/>
    <property type="match status" value="1"/>
</dbReference>
<keyword evidence="4" id="KW-0804">Transcription</keyword>
<reference evidence="8" key="1">
    <citation type="journal article" date="2019" name="Int. J. Syst. Evol. Microbiol.">
        <title>The Global Catalogue of Microorganisms (GCM) 10K type strain sequencing project: providing services to taxonomists for standard genome sequencing and annotation.</title>
        <authorList>
            <consortium name="The Broad Institute Genomics Platform"/>
            <consortium name="The Broad Institute Genome Sequencing Center for Infectious Disease"/>
            <person name="Wu L."/>
            <person name="Ma J."/>
        </authorList>
    </citation>
    <scope>NUCLEOTIDE SEQUENCE [LARGE SCALE GENOMIC DNA]</scope>
    <source>
        <strain evidence="8">CGMCC 1.10832</strain>
    </source>
</reference>
<keyword evidence="2" id="KW-0805">Transcription regulation</keyword>
<feature type="domain" description="RNA polymerase sigma factor 70 region 4 type 2" evidence="6">
    <location>
        <begin position="120"/>
        <end position="170"/>
    </location>
</feature>
<feature type="domain" description="RNA polymerase sigma-70 region 2" evidence="5">
    <location>
        <begin position="23"/>
        <end position="88"/>
    </location>
</feature>